<name>A0A9D4XXQ1_PEA</name>
<evidence type="ECO:0000313" key="1">
    <source>
        <dbReference type="EMBL" id="KAI5426571.1"/>
    </source>
</evidence>
<dbReference type="PANTHER" id="PTHR31515:SF0">
    <property type="entry name" value="TRANSMEMBRANE PROTEIN"/>
    <property type="match status" value="1"/>
</dbReference>
<dbReference type="Gramene" id="Psat03G0212900-T1">
    <property type="protein sequence ID" value="KAI5426571.1"/>
    <property type="gene ID" value="KIW84_032129"/>
</dbReference>
<keyword evidence="2" id="KW-1185">Reference proteome</keyword>
<sequence length="141" mass="15650">MCCYCLYDLWLIIWLDPSTVCLFFLNCFWIVGQDAGVLAAGLLEMAGPSLSIPVFVPSLADVDPNLMMEDESMVWTSNDVVIVLEHQNEKIPLSYVSETHKRHAVPFQAQRHILAGLASVVGGLSAPYEKASHAHERHVVN</sequence>
<reference evidence="1 2" key="1">
    <citation type="journal article" date="2022" name="Nat. Genet.">
        <title>Improved pea reference genome and pan-genome highlight genomic features and evolutionary characteristics.</title>
        <authorList>
            <person name="Yang T."/>
            <person name="Liu R."/>
            <person name="Luo Y."/>
            <person name="Hu S."/>
            <person name="Wang D."/>
            <person name="Wang C."/>
            <person name="Pandey M.K."/>
            <person name="Ge S."/>
            <person name="Xu Q."/>
            <person name="Li N."/>
            <person name="Li G."/>
            <person name="Huang Y."/>
            <person name="Saxena R.K."/>
            <person name="Ji Y."/>
            <person name="Li M."/>
            <person name="Yan X."/>
            <person name="He Y."/>
            <person name="Liu Y."/>
            <person name="Wang X."/>
            <person name="Xiang C."/>
            <person name="Varshney R.K."/>
            <person name="Ding H."/>
            <person name="Gao S."/>
            <person name="Zong X."/>
        </authorList>
    </citation>
    <scope>NUCLEOTIDE SEQUENCE [LARGE SCALE GENOMIC DNA]</scope>
    <source>
        <strain evidence="1 2">cv. Zhongwan 6</strain>
    </source>
</reference>
<dbReference type="PANTHER" id="PTHR31515">
    <property type="entry name" value="TRANSMEMBRANE PROTEIN-RELATED"/>
    <property type="match status" value="1"/>
</dbReference>
<dbReference type="AlphaFoldDB" id="A0A9D4XXQ1"/>
<evidence type="ECO:0000313" key="2">
    <source>
        <dbReference type="Proteomes" id="UP001058974"/>
    </source>
</evidence>
<dbReference type="EMBL" id="JAMSHJ010000003">
    <property type="protein sequence ID" value="KAI5426571.1"/>
    <property type="molecule type" value="Genomic_DNA"/>
</dbReference>
<organism evidence="1 2">
    <name type="scientific">Pisum sativum</name>
    <name type="common">Garden pea</name>
    <name type="synonym">Lathyrus oleraceus</name>
    <dbReference type="NCBI Taxonomy" id="3888"/>
    <lineage>
        <taxon>Eukaryota</taxon>
        <taxon>Viridiplantae</taxon>
        <taxon>Streptophyta</taxon>
        <taxon>Embryophyta</taxon>
        <taxon>Tracheophyta</taxon>
        <taxon>Spermatophyta</taxon>
        <taxon>Magnoliopsida</taxon>
        <taxon>eudicotyledons</taxon>
        <taxon>Gunneridae</taxon>
        <taxon>Pentapetalae</taxon>
        <taxon>rosids</taxon>
        <taxon>fabids</taxon>
        <taxon>Fabales</taxon>
        <taxon>Fabaceae</taxon>
        <taxon>Papilionoideae</taxon>
        <taxon>50 kb inversion clade</taxon>
        <taxon>NPAAA clade</taxon>
        <taxon>Hologalegina</taxon>
        <taxon>IRL clade</taxon>
        <taxon>Fabeae</taxon>
        <taxon>Lathyrus</taxon>
    </lineage>
</organism>
<gene>
    <name evidence="1" type="ORF">KIW84_032129</name>
</gene>
<accession>A0A9D4XXQ1</accession>
<proteinExistence type="predicted"/>
<protein>
    <submittedName>
        <fullName evidence="1">Uncharacterized protein</fullName>
    </submittedName>
</protein>
<dbReference type="Proteomes" id="UP001058974">
    <property type="component" value="Chromosome 3"/>
</dbReference>
<comment type="caution">
    <text evidence="1">The sequence shown here is derived from an EMBL/GenBank/DDBJ whole genome shotgun (WGS) entry which is preliminary data.</text>
</comment>